<keyword evidence="2" id="KW-1185">Reference proteome</keyword>
<evidence type="ECO:0000313" key="2">
    <source>
        <dbReference type="Proteomes" id="UP000784294"/>
    </source>
</evidence>
<accession>A0A3S5A982</accession>
<evidence type="ECO:0000313" key="1">
    <source>
        <dbReference type="EMBL" id="VEL15062.1"/>
    </source>
</evidence>
<gene>
    <name evidence="1" type="ORF">PXEA_LOCUS8502</name>
</gene>
<name>A0A3S5A982_9PLAT</name>
<proteinExistence type="predicted"/>
<dbReference type="EMBL" id="CAAALY010023312">
    <property type="protein sequence ID" value="VEL15062.1"/>
    <property type="molecule type" value="Genomic_DNA"/>
</dbReference>
<comment type="caution">
    <text evidence="1">The sequence shown here is derived from an EMBL/GenBank/DDBJ whole genome shotgun (WGS) entry which is preliminary data.</text>
</comment>
<dbReference type="Proteomes" id="UP000784294">
    <property type="component" value="Unassembled WGS sequence"/>
</dbReference>
<dbReference type="AlphaFoldDB" id="A0A3S5A982"/>
<protein>
    <submittedName>
        <fullName evidence="1">Uncharacterized protein</fullName>
    </submittedName>
</protein>
<sequence length="112" mass="12372">MASQICLKKARFLLLGHERGGLRCGALDHVTLETQSPRASLKHVVAVPAGLFDLGSLELRPPKPQNAPDVRKYWAQRPVAAEVRSKALFVASFLVIAFTARTRRSFRHAAKV</sequence>
<organism evidence="1 2">
    <name type="scientific">Protopolystoma xenopodis</name>
    <dbReference type="NCBI Taxonomy" id="117903"/>
    <lineage>
        <taxon>Eukaryota</taxon>
        <taxon>Metazoa</taxon>
        <taxon>Spiralia</taxon>
        <taxon>Lophotrochozoa</taxon>
        <taxon>Platyhelminthes</taxon>
        <taxon>Monogenea</taxon>
        <taxon>Polyopisthocotylea</taxon>
        <taxon>Polystomatidea</taxon>
        <taxon>Polystomatidae</taxon>
        <taxon>Protopolystoma</taxon>
    </lineage>
</organism>
<reference evidence="1" key="1">
    <citation type="submission" date="2018-11" db="EMBL/GenBank/DDBJ databases">
        <authorList>
            <consortium name="Pathogen Informatics"/>
        </authorList>
    </citation>
    <scope>NUCLEOTIDE SEQUENCE</scope>
</reference>